<dbReference type="Proteomes" id="UP000289794">
    <property type="component" value="Chromosome"/>
</dbReference>
<dbReference type="EMBL" id="CP035945">
    <property type="protein sequence ID" value="QBE98204.1"/>
    <property type="molecule type" value="Genomic_DNA"/>
</dbReference>
<evidence type="ECO:0000313" key="2">
    <source>
        <dbReference type="EMBL" id="QBE98204.1"/>
    </source>
</evidence>
<dbReference type="AlphaFoldDB" id="A0A4P6LZP0"/>
<organism evidence="2 3">
    <name type="scientific">Blautia producta</name>
    <dbReference type="NCBI Taxonomy" id="33035"/>
    <lineage>
        <taxon>Bacteria</taxon>
        <taxon>Bacillati</taxon>
        <taxon>Bacillota</taxon>
        <taxon>Clostridia</taxon>
        <taxon>Lachnospirales</taxon>
        <taxon>Lachnospiraceae</taxon>
        <taxon>Blautia</taxon>
    </lineage>
</organism>
<evidence type="ECO:0000313" key="3">
    <source>
        <dbReference type="Proteomes" id="UP000289794"/>
    </source>
</evidence>
<gene>
    <name evidence="2" type="ORF">PMF13cell1_03770</name>
</gene>
<accession>A0A4P6LZP0</accession>
<sequence>MKCPCCGNEMISGVVQSARQVFFTTKAHKFCFAPDSKRSDEVLLCPDNWIVPISTAAYHCSDCKKVVIDYSEE</sequence>
<reference evidence="2 3" key="1">
    <citation type="submission" date="2019-01" db="EMBL/GenBank/DDBJ databases">
        <title>PMF-metabolizing Aryl O-demethylase.</title>
        <authorList>
            <person name="Kim M."/>
        </authorList>
    </citation>
    <scope>NUCLEOTIDE SEQUENCE [LARGE SCALE GENOMIC DNA]</scope>
    <source>
        <strain evidence="2 3">PMF1</strain>
    </source>
</reference>
<proteinExistence type="predicted"/>
<dbReference type="RefSeq" id="WP_425458122.1">
    <property type="nucleotide sequence ID" value="NZ_JBCITU010000001.1"/>
</dbReference>
<feature type="domain" description="DUF6487" evidence="1">
    <location>
        <begin position="3"/>
        <end position="72"/>
    </location>
</feature>
<name>A0A4P6LZP0_9FIRM</name>
<dbReference type="KEGG" id="bpro:PMF13cell1_03770"/>
<dbReference type="Pfam" id="PF20097">
    <property type="entry name" value="DUF6487"/>
    <property type="match status" value="1"/>
</dbReference>
<dbReference type="InterPro" id="IPR045504">
    <property type="entry name" value="DUF6487"/>
</dbReference>
<evidence type="ECO:0000259" key="1">
    <source>
        <dbReference type="Pfam" id="PF20097"/>
    </source>
</evidence>
<protein>
    <recommendedName>
        <fullName evidence="1">DUF6487 domain-containing protein</fullName>
    </recommendedName>
</protein>